<feature type="transmembrane region" description="Helical" evidence="8">
    <location>
        <begin position="15"/>
        <end position="33"/>
    </location>
</feature>
<feature type="transmembrane region" description="Helical" evidence="8">
    <location>
        <begin position="150"/>
        <end position="170"/>
    </location>
</feature>
<keyword evidence="8" id="KW-0769">Symport</keyword>
<evidence type="ECO:0000256" key="1">
    <source>
        <dbReference type="ARBA" id="ARBA00004651"/>
    </source>
</evidence>
<keyword evidence="10" id="KW-1185">Reference proteome</keyword>
<feature type="transmembrane region" description="Helical" evidence="8">
    <location>
        <begin position="69"/>
        <end position="95"/>
    </location>
</feature>
<evidence type="ECO:0000256" key="6">
    <source>
        <dbReference type="ARBA" id="ARBA00022989"/>
    </source>
</evidence>
<dbReference type="EMBL" id="JACRSN010000011">
    <property type="protein sequence ID" value="MBC8534031.1"/>
    <property type="molecule type" value="Genomic_DNA"/>
</dbReference>
<dbReference type="Proteomes" id="UP000651482">
    <property type="component" value="Unassembled WGS sequence"/>
</dbReference>
<comment type="subcellular location">
    <subcellularLocation>
        <location evidence="1 8">Cell membrane</location>
        <topology evidence="1 8">Multi-pass membrane protein</topology>
    </subcellularLocation>
</comment>
<dbReference type="Gene3D" id="1.20.1740.10">
    <property type="entry name" value="Amino acid/polyamine transporter I"/>
    <property type="match status" value="1"/>
</dbReference>
<evidence type="ECO:0000313" key="9">
    <source>
        <dbReference type="EMBL" id="MBC8534031.1"/>
    </source>
</evidence>
<dbReference type="NCBIfam" id="TIGR00835">
    <property type="entry name" value="agcS"/>
    <property type="match status" value="1"/>
</dbReference>
<evidence type="ECO:0000256" key="2">
    <source>
        <dbReference type="ARBA" id="ARBA00009261"/>
    </source>
</evidence>
<evidence type="ECO:0000256" key="4">
    <source>
        <dbReference type="ARBA" id="ARBA00022475"/>
    </source>
</evidence>
<evidence type="ECO:0000256" key="8">
    <source>
        <dbReference type="RuleBase" id="RU363064"/>
    </source>
</evidence>
<protein>
    <submittedName>
        <fullName evidence="9">Sodium:alanine symporter family protein</fullName>
    </submittedName>
</protein>
<accession>A0A926D984</accession>
<feature type="transmembrane region" description="Helical" evidence="8">
    <location>
        <begin position="101"/>
        <end position="121"/>
    </location>
</feature>
<evidence type="ECO:0000256" key="7">
    <source>
        <dbReference type="ARBA" id="ARBA00023136"/>
    </source>
</evidence>
<name>A0A926D984_9FIRM</name>
<reference evidence="9" key="1">
    <citation type="submission" date="2020-08" db="EMBL/GenBank/DDBJ databases">
        <title>Genome public.</title>
        <authorList>
            <person name="Liu C."/>
            <person name="Sun Q."/>
        </authorList>
    </citation>
    <scope>NUCLEOTIDE SEQUENCE</scope>
    <source>
        <strain evidence="9">NSJ-40</strain>
    </source>
</reference>
<dbReference type="GO" id="GO:0005283">
    <property type="term" value="F:amino acid:sodium symporter activity"/>
    <property type="evidence" value="ECO:0007669"/>
    <property type="project" value="InterPro"/>
</dbReference>
<dbReference type="PANTHER" id="PTHR30330:SF3">
    <property type="entry name" value="TRANSCRIPTIONAL REGULATOR, LRP FAMILY"/>
    <property type="match status" value="1"/>
</dbReference>
<keyword evidence="5 8" id="KW-0812">Transmembrane</keyword>
<feature type="transmembrane region" description="Helical" evidence="8">
    <location>
        <begin position="216"/>
        <end position="235"/>
    </location>
</feature>
<sequence length="475" mass="50525">MHVLFAIGQGLKGFLWGWPVLSAILLAGANLSIRSGFFQLTHARLWLRKTAFALFGQSARKEGKQGVSALQAVSTALAGSIGTGNIVGVATALTLGGPGAIFWMWISALLGMMTIFSETVLGMKYRVRDESGFWRGGAMYYLERGLHSPWLAKLFAAACVLASLGMGNMAQANSIAQAFGEGFGLSPLLTGGVLSVLLFAVACGGIRRTARVAEKLVPGMAIGYLLACSIVLFLFRNNLGHAIAEIFSQAFSLRAAAGGTGGVVMLRAMRAGVSRGIFTNEAGLGSSVMAHTSTCNHSPVEQGMWGIFQVFIDTWVMCTLTALCILSSGVMKTGKDGAALSTETFRSAFGNGGAIFVAVAVALFAFATMLAWCCYGEAGLRYLSGGRGIWGYRLLFAAAAFFACRMDLGSVWDLCDTFNGMMAIPNLAAVFFLSGEVLSELRQYLDAEKQVRITRNGSAREAEKKYSFFSTKVIK</sequence>
<dbReference type="PANTHER" id="PTHR30330">
    <property type="entry name" value="AGSS FAMILY TRANSPORTER, SODIUM-ALANINE"/>
    <property type="match status" value="1"/>
</dbReference>
<keyword evidence="6 8" id="KW-1133">Transmembrane helix</keyword>
<keyword evidence="7 8" id="KW-0472">Membrane</keyword>
<feature type="transmembrane region" description="Helical" evidence="8">
    <location>
        <begin position="394"/>
        <end position="412"/>
    </location>
</feature>
<evidence type="ECO:0000256" key="3">
    <source>
        <dbReference type="ARBA" id="ARBA00022448"/>
    </source>
</evidence>
<keyword evidence="3 8" id="KW-0813">Transport</keyword>
<dbReference type="InterPro" id="IPR001463">
    <property type="entry name" value="Na/Ala_symport"/>
</dbReference>
<feature type="transmembrane region" description="Helical" evidence="8">
    <location>
        <begin position="351"/>
        <end position="373"/>
    </location>
</feature>
<keyword evidence="4 8" id="KW-1003">Cell membrane</keyword>
<dbReference type="PROSITE" id="PS00873">
    <property type="entry name" value="NA_ALANINE_SYMP"/>
    <property type="match status" value="1"/>
</dbReference>
<comment type="caution">
    <text evidence="9">The sequence shown here is derived from an EMBL/GenBank/DDBJ whole genome shotgun (WGS) entry which is preliminary data.</text>
</comment>
<dbReference type="Pfam" id="PF01235">
    <property type="entry name" value="Na_Ala_symp"/>
    <property type="match status" value="1"/>
</dbReference>
<proteinExistence type="inferred from homology"/>
<organism evidence="9 10">
    <name type="scientific">Yeguia hominis</name>
    <dbReference type="NCBI Taxonomy" id="2763662"/>
    <lineage>
        <taxon>Bacteria</taxon>
        <taxon>Bacillati</taxon>
        <taxon>Bacillota</taxon>
        <taxon>Clostridia</taxon>
        <taxon>Eubacteriales</taxon>
        <taxon>Yeguiaceae</taxon>
        <taxon>Yeguia</taxon>
    </lineage>
</organism>
<dbReference type="GO" id="GO:0005886">
    <property type="term" value="C:plasma membrane"/>
    <property type="evidence" value="ECO:0007669"/>
    <property type="project" value="UniProtKB-SubCell"/>
</dbReference>
<feature type="transmembrane region" description="Helical" evidence="8">
    <location>
        <begin position="310"/>
        <end position="331"/>
    </location>
</feature>
<comment type="similarity">
    <text evidence="2 8">Belongs to the alanine or glycine:cation symporter (AGCS) (TC 2.A.25) family.</text>
</comment>
<dbReference type="AlphaFoldDB" id="A0A926D984"/>
<evidence type="ECO:0000256" key="5">
    <source>
        <dbReference type="ARBA" id="ARBA00022692"/>
    </source>
</evidence>
<feature type="transmembrane region" description="Helical" evidence="8">
    <location>
        <begin position="182"/>
        <end position="204"/>
    </location>
</feature>
<dbReference type="PRINTS" id="PR00175">
    <property type="entry name" value="NAALASMPORT"/>
</dbReference>
<evidence type="ECO:0000313" key="10">
    <source>
        <dbReference type="Proteomes" id="UP000651482"/>
    </source>
</evidence>
<dbReference type="RefSeq" id="WP_249319680.1">
    <property type="nucleotide sequence ID" value="NZ_JACRSN010000011.1"/>
</dbReference>
<gene>
    <name evidence="9" type="ORF">IAG03_08460</name>
</gene>